<gene>
    <name evidence="3" type="ORF">HUJ06_011006</name>
</gene>
<comment type="caution">
    <text evidence="3">The sequence shown here is derived from an EMBL/GenBank/DDBJ whole genome shotgun (WGS) entry which is preliminary data.</text>
</comment>
<proteinExistence type="predicted"/>
<accession>A0A822YMB9</accession>
<keyword evidence="4" id="KW-1185">Reference proteome</keyword>
<feature type="compositionally biased region" description="Low complexity" evidence="1">
    <location>
        <begin position="96"/>
        <end position="114"/>
    </location>
</feature>
<feature type="region of interest" description="Disordered" evidence="1">
    <location>
        <begin position="80"/>
        <end position="114"/>
    </location>
</feature>
<feature type="transmembrane region" description="Helical" evidence="2">
    <location>
        <begin position="29"/>
        <end position="51"/>
    </location>
</feature>
<dbReference type="Proteomes" id="UP000607653">
    <property type="component" value="Unassembled WGS sequence"/>
</dbReference>
<keyword evidence="2" id="KW-1133">Transmembrane helix</keyword>
<protein>
    <submittedName>
        <fullName evidence="3">Uncharacterized protein</fullName>
    </submittedName>
</protein>
<evidence type="ECO:0000313" key="3">
    <source>
        <dbReference type="EMBL" id="DAD32155.1"/>
    </source>
</evidence>
<dbReference type="EMBL" id="DUZY01000003">
    <property type="protein sequence ID" value="DAD32155.1"/>
    <property type="molecule type" value="Genomic_DNA"/>
</dbReference>
<sequence>MPSTNTEINDVANNNDNGRKKKKKLSRGVIARIAIGSVFAFLLIILILFLLCGKKKTRKANDIVTVKQLPSDVEIPHGKHIIEGDNGTLNSGGFGRSDSPISSSRTISTISRND</sequence>
<organism evidence="3 4">
    <name type="scientific">Nelumbo nucifera</name>
    <name type="common">Sacred lotus</name>
    <dbReference type="NCBI Taxonomy" id="4432"/>
    <lineage>
        <taxon>Eukaryota</taxon>
        <taxon>Viridiplantae</taxon>
        <taxon>Streptophyta</taxon>
        <taxon>Embryophyta</taxon>
        <taxon>Tracheophyta</taxon>
        <taxon>Spermatophyta</taxon>
        <taxon>Magnoliopsida</taxon>
        <taxon>Proteales</taxon>
        <taxon>Nelumbonaceae</taxon>
        <taxon>Nelumbo</taxon>
    </lineage>
</organism>
<evidence type="ECO:0000256" key="1">
    <source>
        <dbReference type="SAM" id="MobiDB-lite"/>
    </source>
</evidence>
<evidence type="ECO:0000313" key="4">
    <source>
        <dbReference type="Proteomes" id="UP000607653"/>
    </source>
</evidence>
<feature type="compositionally biased region" description="Polar residues" evidence="1">
    <location>
        <begin position="1"/>
        <end position="16"/>
    </location>
</feature>
<evidence type="ECO:0000256" key="2">
    <source>
        <dbReference type="SAM" id="Phobius"/>
    </source>
</evidence>
<keyword evidence="2" id="KW-0472">Membrane</keyword>
<keyword evidence="2" id="KW-0812">Transmembrane</keyword>
<feature type="region of interest" description="Disordered" evidence="1">
    <location>
        <begin position="1"/>
        <end position="23"/>
    </location>
</feature>
<dbReference type="AlphaFoldDB" id="A0A822YMB9"/>
<reference evidence="3 4" key="1">
    <citation type="journal article" date="2020" name="Mol. Biol. Evol.">
        <title>Distinct Expression and Methylation Patterns for Genes with Different Fates following a Single Whole-Genome Duplication in Flowering Plants.</title>
        <authorList>
            <person name="Shi T."/>
            <person name="Rahmani R.S."/>
            <person name="Gugger P.F."/>
            <person name="Wang M."/>
            <person name="Li H."/>
            <person name="Zhang Y."/>
            <person name="Li Z."/>
            <person name="Wang Q."/>
            <person name="Van de Peer Y."/>
            <person name="Marchal K."/>
            <person name="Chen J."/>
        </authorList>
    </citation>
    <scope>NUCLEOTIDE SEQUENCE [LARGE SCALE GENOMIC DNA]</scope>
    <source>
        <tissue evidence="3">Leaf</tissue>
    </source>
</reference>
<name>A0A822YMB9_NELNU</name>